<keyword evidence="2" id="KW-0238">DNA-binding</keyword>
<reference evidence="5 6" key="1">
    <citation type="submission" date="2017-06" db="EMBL/GenBank/DDBJ databases">
        <title>Complete genome sequence of Paenibacillus donghaensis KCTC 13049T isolated from East Sea sediment, South Korea.</title>
        <authorList>
            <person name="Jung B.K."/>
            <person name="Hong S.-J."/>
            <person name="Shin J.-H."/>
        </authorList>
    </citation>
    <scope>NUCLEOTIDE SEQUENCE [LARGE SCALE GENOMIC DNA]</scope>
    <source>
        <strain evidence="5 6">KCTC 13049</strain>
    </source>
</reference>
<dbReference type="GO" id="GO:0003700">
    <property type="term" value="F:DNA-binding transcription factor activity"/>
    <property type="evidence" value="ECO:0007669"/>
    <property type="project" value="InterPro"/>
</dbReference>
<organism evidence="5 6">
    <name type="scientific">Paenibacillus donghaensis</name>
    <dbReference type="NCBI Taxonomy" id="414771"/>
    <lineage>
        <taxon>Bacteria</taxon>
        <taxon>Bacillati</taxon>
        <taxon>Bacillota</taxon>
        <taxon>Bacilli</taxon>
        <taxon>Bacillales</taxon>
        <taxon>Paenibacillaceae</taxon>
        <taxon>Paenibacillus</taxon>
    </lineage>
</organism>
<keyword evidence="6" id="KW-1185">Reference proteome</keyword>
<dbReference type="PANTHER" id="PTHR43280:SF30">
    <property type="entry name" value="MMSAB OPERON REGULATORY PROTEIN"/>
    <property type="match status" value="1"/>
</dbReference>
<dbReference type="PROSITE" id="PS01124">
    <property type="entry name" value="HTH_ARAC_FAMILY_2"/>
    <property type="match status" value="1"/>
</dbReference>
<dbReference type="CDD" id="cd06986">
    <property type="entry name" value="cupin_MmsR-like_N"/>
    <property type="match status" value="1"/>
</dbReference>
<dbReference type="PANTHER" id="PTHR43280">
    <property type="entry name" value="ARAC-FAMILY TRANSCRIPTIONAL REGULATOR"/>
    <property type="match status" value="1"/>
</dbReference>
<dbReference type="SUPFAM" id="SSF46689">
    <property type="entry name" value="Homeodomain-like"/>
    <property type="match status" value="2"/>
</dbReference>
<feature type="domain" description="HTH araC/xylS-type" evidence="4">
    <location>
        <begin position="198"/>
        <end position="296"/>
    </location>
</feature>
<keyword evidence="1" id="KW-0805">Transcription regulation</keyword>
<dbReference type="PROSITE" id="PS00041">
    <property type="entry name" value="HTH_ARAC_FAMILY_1"/>
    <property type="match status" value="1"/>
</dbReference>
<dbReference type="InterPro" id="IPR018060">
    <property type="entry name" value="HTH_AraC"/>
</dbReference>
<dbReference type="Gene3D" id="1.10.10.60">
    <property type="entry name" value="Homeodomain-like"/>
    <property type="match status" value="2"/>
</dbReference>
<dbReference type="Pfam" id="PF12833">
    <property type="entry name" value="HTH_18"/>
    <property type="match status" value="1"/>
</dbReference>
<dbReference type="InterPro" id="IPR018062">
    <property type="entry name" value="HTH_AraC-typ_CS"/>
</dbReference>
<dbReference type="SUPFAM" id="SSF51215">
    <property type="entry name" value="Regulatory protein AraC"/>
    <property type="match status" value="1"/>
</dbReference>
<dbReference type="Proteomes" id="UP000249890">
    <property type="component" value="Chromosome"/>
</dbReference>
<protein>
    <submittedName>
        <fullName evidence="5">AraC family transcriptional regulator</fullName>
    </submittedName>
</protein>
<dbReference type="KEGG" id="pdh:B9T62_03440"/>
<dbReference type="AlphaFoldDB" id="A0A2Z2KAK5"/>
<dbReference type="EMBL" id="CP021780">
    <property type="protein sequence ID" value="ASA19940.1"/>
    <property type="molecule type" value="Genomic_DNA"/>
</dbReference>
<evidence type="ECO:0000313" key="6">
    <source>
        <dbReference type="Proteomes" id="UP000249890"/>
    </source>
</evidence>
<dbReference type="InterPro" id="IPR037923">
    <property type="entry name" value="HTH-like"/>
</dbReference>
<dbReference type="SMART" id="SM00342">
    <property type="entry name" value="HTH_ARAC"/>
    <property type="match status" value="1"/>
</dbReference>
<evidence type="ECO:0000259" key="4">
    <source>
        <dbReference type="PROSITE" id="PS01124"/>
    </source>
</evidence>
<proteinExistence type="predicted"/>
<dbReference type="Gene3D" id="2.60.120.280">
    <property type="entry name" value="Regulatory protein AraC"/>
    <property type="match status" value="1"/>
</dbReference>
<sequence>MDTIRKHDGFMSQRLIVLPEHVMTEYAQHPLVRPLYITDIGYFPRALHHYRERPDGSAAYIVIYCVEGSGWYRLDGQRRQSLHKGCAVVIPAYMAHEYASSEEQPWSIYWWHMRGEQVADFFTGFNRHSEPILIPALKSLKLIELFEECYMLLDKGYSLRSIIYVSQLACHLAAILAFSQLAPSAGTGPQQRAKHDIDRTLTFMSGHLEQTVTLKELAAQANLSVPHFTQLFKQATGYPPIDYYLRLKIQLACQHLDLTGQSIKEISLRLGFQDPYYFSRLFKKIMGLPPTEYRNTRKG</sequence>
<dbReference type="InterPro" id="IPR009057">
    <property type="entry name" value="Homeodomain-like_sf"/>
</dbReference>
<dbReference type="RefSeq" id="WP_087913963.1">
    <property type="nucleotide sequence ID" value="NZ_CP021780.1"/>
</dbReference>
<dbReference type="OrthoDB" id="9807321at2"/>
<gene>
    <name evidence="5" type="ORF">B9T62_03440</name>
</gene>
<evidence type="ECO:0000256" key="1">
    <source>
        <dbReference type="ARBA" id="ARBA00023015"/>
    </source>
</evidence>
<evidence type="ECO:0000313" key="5">
    <source>
        <dbReference type="EMBL" id="ASA19940.1"/>
    </source>
</evidence>
<accession>A0A2Z2KAK5</accession>
<name>A0A2Z2KAK5_9BACL</name>
<dbReference type="Pfam" id="PF02311">
    <property type="entry name" value="AraC_binding"/>
    <property type="match status" value="1"/>
</dbReference>
<keyword evidence="3" id="KW-0804">Transcription</keyword>
<dbReference type="InterPro" id="IPR003313">
    <property type="entry name" value="AraC-bd"/>
</dbReference>
<evidence type="ECO:0000256" key="2">
    <source>
        <dbReference type="ARBA" id="ARBA00023125"/>
    </source>
</evidence>
<dbReference type="PRINTS" id="PR00032">
    <property type="entry name" value="HTHARAC"/>
</dbReference>
<evidence type="ECO:0000256" key="3">
    <source>
        <dbReference type="ARBA" id="ARBA00023163"/>
    </source>
</evidence>
<dbReference type="GO" id="GO:0043565">
    <property type="term" value="F:sequence-specific DNA binding"/>
    <property type="evidence" value="ECO:0007669"/>
    <property type="project" value="InterPro"/>
</dbReference>
<dbReference type="InterPro" id="IPR020449">
    <property type="entry name" value="Tscrpt_reg_AraC-type_HTH"/>
</dbReference>